<evidence type="ECO:0000256" key="12">
    <source>
        <dbReference type="ARBA" id="ARBA00023136"/>
    </source>
</evidence>
<dbReference type="Gene3D" id="1.10.630.10">
    <property type="entry name" value="Cytochrome P450"/>
    <property type="match status" value="1"/>
</dbReference>
<keyword evidence="11 14" id="KW-0503">Monooxygenase</keyword>
<feature type="transmembrane region" description="Helical" evidence="15">
    <location>
        <begin position="12"/>
        <end position="29"/>
    </location>
</feature>
<comment type="similarity">
    <text evidence="4 14">Belongs to the cytochrome P450 family.</text>
</comment>
<evidence type="ECO:0000313" key="16">
    <source>
        <dbReference type="EMBL" id="KAJ3644312.1"/>
    </source>
</evidence>
<evidence type="ECO:0000256" key="13">
    <source>
        <dbReference type="PIRSR" id="PIRSR602401-1"/>
    </source>
</evidence>
<dbReference type="InterPro" id="IPR036396">
    <property type="entry name" value="Cyt_P450_sf"/>
</dbReference>
<dbReference type="PANTHER" id="PTHR24292:SF100">
    <property type="entry name" value="CYTOCHROME P450 6A16, ISOFORM B-RELATED"/>
    <property type="match status" value="1"/>
</dbReference>
<dbReference type="CDD" id="cd11056">
    <property type="entry name" value="CYP6-like"/>
    <property type="match status" value="1"/>
</dbReference>
<feature type="binding site" description="axial binding residue" evidence="13">
    <location>
        <position position="462"/>
    </location>
    <ligand>
        <name>heme</name>
        <dbReference type="ChEBI" id="CHEBI:30413"/>
    </ligand>
    <ligandPart>
        <name>Fe</name>
        <dbReference type="ChEBI" id="CHEBI:18248"/>
    </ligandPart>
</feature>
<organism evidence="16 17">
    <name type="scientific">Zophobas morio</name>
    <dbReference type="NCBI Taxonomy" id="2755281"/>
    <lineage>
        <taxon>Eukaryota</taxon>
        <taxon>Metazoa</taxon>
        <taxon>Ecdysozoa</taxon>
        <taxon>Arthropoda</taxon>
        <taxon>Hexapoda</taxon>
        <taxon>Insecta</taxon>
        <taxon>Pterygota</taxon>
        <taxon>Neoptera</taxon>
        <taxon>Endopterygota</taxon>
        <taxon>Coleoptera</taxon>
        <taxon>Polyphaga</taxon>
        <taxon>Cucujiformia</taxon>
        <taxon>Tenebrionidae</taxon>
        <taxon>Zophobas</taxon>
    </lineage>
</organism>
<dbReference type="InterPro" id="IPR001128">
    <property type="entry name" value="Cyt_P450"/>
</dbReference>
<evidence type="ECO:0000256" key="3">
    <source>
        <dbReference type="ARBA" id="ARBA00004406"/>
    </source>
</evidence>
<evidence type="ECO:0000256" key="9">
    <source>
        <dbReference type="ARBA" id="ARBA00023002"/>
    </source>
</evidence>
<dbReference type="Pfam" id="PF00067">
    <property type="entry name" value="p450"/>
    <property type="match status" value="1"/>
</dbReference>
<keyword evidence="9 14" id="KW-0560">Oxidoreductase</keyword>
<dbReference type="GO" id="GO:0005789">
    <property type="term" value="C:endoplasmic reticulum membrane"/>
    <property type="evidence" value="ECO:0007669"/>
    <property type="project" value="UniProtKB-SubCell"/>
</dbReference>
<dbReference type="GO" id="GO:0005506">
    <property type="term" value="F:iron ion binding"/>
    <property type="evidence" value="ECO:0007669"/>
    <property type="project" value="InterPro"/>
</dbReference>
<dbReference type="InterPro" id="IPR002401">
    <property type="entry name" value="Cyt_P450_E_grp-I"/>
</dbReference>
<evidence type="ECO:0000256" key="14">
    <source>
        <dbReference type="RuleBase" id="RU000461"/>
    </source>
</evidence>
<dbReference type="PROSITE" id="PS00086">
    <property type="entry name" value="CYTOCHROME_P450"/>
    <property type="match status" value="1"/>
</dbReference>
<reference evidence="16" key="1">
    <citation type="journal article" date="2023" name="G3 (Bethesda)">
        <title>Whole genome assemblies of Zophobas morio and Tenebrio molitor.</title>
        <authorList>
            <person name="Kaur S."/>
            <person name="Stinson S.A."/>
            <person name="diCenzo G.C."/>
        </authorList>
    </citation>
    <scope>NUCLEOTIDE SEQUENCE</scope>
    <source>
        <strain evidence="16">QUZm001</strain>
    </source>
</reference>
<gene>
    <name evidence="16" type="ORF">Zmor_026978</name>
</gene>
<dbReference type="AlphaFoldDB" id="A0AA38HW73"/>
<comment type="caution">
    <text evidence="16">The sequence shown here is derived from an EMBL/GenBank/DDBJ whole genome shotgun (WGS) entry which is preliminary data.</text>
</comment>
<proteinExistence type="inferred from homology"/>
<dbReference type="EMBL" id="JALNTZ010000008">
    <property type="protein sequence ID" value="KAJ3644312.1"/>
    <property type="molecule type" value="Genomic_DNA"/>
</dbReference>
<dbReference type="PRINTS" id="PR00463">
    <property type="entry name" value="EP450I"/>
</dbReference>
<evidence type="ECO:0000256" key="6">
    <source>
        <dbReference type="ARBA" id="ARBA00022723"/>
    </source>
</evidence>
<keyword evidence="12 15" id="KW-0472">Membrane</keyword>
<accession>A0AA38HW73</accession>
<keyword evidence="6 13" id="KW-0479">Metal-binding</keyword>
<keyword evidence="15" id="KW-1133">Transmembrane helix</keyword>
<dbReference type="FunFam" id="1.10.630.10:FF:000042">
    <property type="entry name" value="Cytochrome P450"/>
    <property type="match status" value="1"/>
</dbReference>
<evidence type="ECO:0000256" key="2">
    <source>
        <dbReference type="ARBA" id="ARBA00004174"/>
    </source>
</evidence>
<keyword evidence="5 13" id="KW-0349">Heme</keyword>
<evidence type="ECO:0000256" key="1">
    <source>
        <dbReference type="ARBA" id="ARBA00001971"/>
    </source>
</evidence>
<keyword evidence="7" id="KW-0256">Endoplasmic reticulum</keyword>
<keyword evidence="17" id="KW-1185">Reference proteome</keyword>
<dbReference type="SUPFAM" id="SSF48264">
    <property type="entry name" value="Cytochrome P450"/>
    <property type="match status" value="1"/>
</dbReference>
<evidence type="ECO:0000256" key="7">
    <source>
        <dbReference type="ARBA" id="ARBA00022824"/>
    </source>
</evidence>
<dbReference type="Proteomes" id="UP001168821">
    <property type="component" value="Unassembled WGS sequence"/>
</dbReference>
<keyword evidence="15" id="KW-0812">Transmembrane</keyword>
<dbReference type="PANTHER" id="PTHR24292">
    <property type="entry name" value="CYTOCHROME P450"/>
    <property type="match status" value="1"/>
</dbReference>
<keyword evidence="10 13" id="KW-0408">Iron</keyword>
<dbReference type="PRINTS" id="PR00385">
    <property type="entry name" value="P450"/>
</dbReference>
<evidence type="ECO:0000256" key="8">
    <source>
        <dbReference type="ARBA" id="ARBA00022848"/>
    </source>
</evidence>
<dbReference type="InterPro" id="IPR050476">
    <property type="entry name" value="Insect_CytP450_Detox"/>
</dbReference>
<sequence length="517" mass="59787">MALLTDTWALDALTIGATLITIFIVWVKWSHSYWSRKGLFSTTPTFFFGNFKNVFLQKESFGDFTEHLYEYFKSHSKPHGGCYMLHMPTYVPIDPDIIKHIMQNDFEHFVDRGVYFNEDDPLSAHLFSLEGTKWKNLRVKLTPTFTSGKMRMMFDILVACSGQLTQEMDKNVGKAPIDIKNMLERFTMDIIGSCAFGIDCNSLKNPDNEYTKYLKLFFVEGFWRNISGIITFVSPEIARLLSLKAVNPRLSEFFMRVIKGTVQYREKNNVSRKDFMHLLLQLKNRGKLSDDGSITEQQDDNKKDVKLTMDELAAQAFVFFLAGFETSSTTMTFCLYELSVNPDIQEKVRQEVNAVLDKHDNKITYDAIMEMHYMEQVINESLRKYPPLPGLNRICTKDYKVPGTDLVIEKGTKVWIPVIGLQRDSDLYPEPEKFNPERFSEENKRQRHPYSFLPFGEGPRICIGLRFGMMQTKVGLTVLLKNYKFSLSSKTSVPLKLDPKSFTMTTKGGIWLDYNRI</sequence>
<dbReference type="InterPro" id="IPR017972">
    <property type="entry name" value="Cyt_P450_CS"/>
</dbReference>
<dbReference type="GO" id="GO:0004497">
    <property type="term" value="F:monooxygenase activity"/>
    <property type="evidence" value="ECO:0007669"/>
    <property type="project" value="UniProtKB-KW"/>
</dbReference>
<comment type="cofactor">
    <cofactor evidence="1 13">
        <name>heme</name>
        <dbReference type="ChEBI" id="CHEBI:30413"/>
    </cofactor>
</comment>
<comment type="subcellular location">
    <subcellularLocation>
        <location evidence="3">Endoplasmic reticulum membrane</location>
        <topology evidence="3">Peripheral membrane protein</topology>
    </subcellularLocation>
    <subcellularLocation>
        <location evidence="2">Microsome membrane</location>
        <topology evidence="2">Peripheral membrane protein</topology>
    </subcellularLocation>
</comment>
<evidence type="ECO:0000256" key="11">
    <source>
        <dbReference type="ARBA" id="ARBA00023033"/>
    </source>
</evidence>
<dbReference type="GO" id="GO:0016705">
    <property type="term" value="F:oxidoreductase activity, acting on paired donors, with incorporation or reduction of molecular oxygen"/>
    <property type="evidence" value="ECO:0007669"/>
    <property type="project" value="InterPro"/>
</dbReference>
<dbReference type="GO" id="GO:0020037">
    <property type="term" value="F:heme binding"/>
    <property type="evidence" value="ECO:0007669"/>
    <property type="project" value="InterPro"/>
</dbReference>
<keyword evidence="8" id="KW-0492">Microsome</keyword>
<protein>
    <recommendedName>
        <fullName evidence="18">Cytochrome P450</fullName>
    </recommendedName>
</protein>
<evidence type="ECO:0000256" key="4">
    <source>
        <dbReference type="ARBA" id="ARBA00010617"/>
    </source>
</evidence>
<name>A0AA38HW73_9CUCU</name>
<evidence type="ECO:0000256" key="5">
    <source>
        <dbReference type="ARBA" id="ARBA00022617"/>
    </source>
</evidence>
<evidence type="ECO:0000256" key="15">
    <source>
        <dbReference type="SAM" id="Phobius"/>
    </source>
</evidence>
<evidence type="ECO:0008006" key="18">
    <source>
        <dbReference type="Google" id="ProtNLM"/>
    </source>
</evidence>
<evidence type="ECO:0000313" key="17">
    <source>
        <dbReference type="Proteomes" id="UP001168821"/>
    </source>
</evidence>
<evidence type="ECO:0000256" key="10">
    <source>
        <dbReference type="ARBA" id="ARBA00023004"/>
    </source>
</evidence>